<dbReference type="AlphaFoldDB" id="A0A100JNS0"/>
<name>A0A100JNS0_STRSC</name>
<dbReference type="Proteomes" id="UP000067448">
    <property type="component" value="Unassembled WGS sequence"/>
</dbReference>
<dbReference type="EMBL" id="BCMM01000013">
    <property type="protein sequence ID" value="GAQ62847.1"/>
    <property type="molecule type" value="Genomic_DNA"/>
</dbReference>
<dbReference type="InterPro" id="IPR002931">
    <property type="entry name" value="Transglutaminase-like"/>
</dbReference>
<dbReference type="PANTHER" id="PTHR33490:SF3">
    <property type="entry name" value="CONSERVED INTEGRAL MEMBRANE PROTEIN"/>
    <property type="match status" value="1"/>
</dbReference>
<reference evidence="3" key="3">
    <citation type="submission" date="2016-02" db="EMBL/GenBank/DDBJ databases">
        <title>Draft genome of pathogenic Streptomyces sp. in Japan.</title>
        <authorList>
            <person name="Tomihama T."/>
            <person name="Ikenaga M."/>
            <person name="Sakai M."/>
            <person name="Okubo T."/>
            <person name="Ikeda S."/>
        </authorList>
    </citation>
    <scope>NUCLEOTIDE SEQUENCE [LARGE SCALE GENOMIC DNA]</scope>
    <source>
        <strain evidence="3">S58</strain>
    </source>
</reference>
<reference evidence="2 3" key="2">
    <citation type="journal article" date="2016" name="Genome Announc.">
        <title>Draft Genome Sequences of Streptomyces scabiei S58, Streptomyces turgidiscabies T45, and Streptomyces acidiscabies a10, the Pathogens of Potato Common Scab, Isolated in Japan.</title>
        <authorList>
            <person name="Tomihama T."/>
            <person name="Nishi Y."/>
            <person name="Sakai M."/>
            <person name="Ikenaga M."/>
            <person name="Okubo T."/>
            <person name="Ikeda S."/>
        </authorList>
    </citation>
    <scope>NUCLEOTIDE SEQUENCE [LARGE SCALE GENOMIC DNA]</scope>
    <source>
        <strain evidence="2 3">S58</strain>
    </source>
</reference>
<dbReference type="PANTHER" id="PTHR33490">
    <property type="entry name" value="BLR5614 PROTEIN-RELATED"/>
    <property type="match status" value="1"/>
</dbReference>
<dbReference type="SUPFAM" id="SSF54001">
    <property type="entry name" value="Cysteine proteinases"/>
    <property type="match status" value="1"/>
</dbReference>
<dbReference type="Gene3D" id="3.10.620.30">
    <property type="match status" value="1"/>
</dbReference>
<dbReference type="Pfam" id="PF01841">
    <property type="entry name" value="Transglut_core"/>
    <property type="match status" value="1"/>
</dbReference>
<comment type="caution">
    <text evidence="2">The sequence shown here is derived from an EMBL/GenBank/DDBJ whole genome shotgun (WGS) entry which is preliminary data.</text>
</comment>
<accession>A0A100JNS0</accession>
<evidence type="ECO:0000313" key="2">
    <source>
        <dbReference type="EMBL" id="GAQ62847.1"/>
    </source>
</evidence>
<sequence>MLHRYTVTRKVIDSRVIVFLCSTGMEPIQQNPDLSAYLAADEAIDHHHPVVRRTAAQLAQGVADSYGYARAAFEFVRDTVPHSQDAGDPRVTWRASDVLEQRTGICYAKAHALAALLRAEDIPTALCYQRLAHDDGDGYVIHGLVAVRFHGAWHRQDPRGNKPGVDARFSLDGERLAFVPDAGAGESDLPTLYAAPHPAVLDALRAAPDRARLWAALPEAL</sequence>
<gene>
    <name evidence="2" type="ORF">SsS58_03219</name>
</gene>
<evidence type="ECO:0000313" key="3">
    <source>
        <dbReference type="Proteomes" id="UP000067448"/>
    </source>
</evidence>
<evidence type="ECO:0000259" key="1">
    <source>
        <dbReference type="Pfam" id="PF01841"/>
    </source>
</evidence>
<proteinExistence type="predicted"/>
<organism evidence="2 3">
    <name type="scientific">Streptomyces scabiei</name>
    <dbReference type="NCBI Taxonomy" id="1930"/>
    <lineage>
        <taxon>Bacteria</taxon>
        <taxon>Bacillati</taxon>
        <taxon>Actinomycetota</taxon>
        <taxon>Actinomycetes</taxon>
        <taxon>Kitasatosporales</taxon>
        <taxon>Streptomycetaceae</taxon>
        <taxon>Streptomyces</taxon>
    </lineage>
</organism>
<dbReference type="InterPro" id="IPR038765">
    <property type="entry name" value="Papain-like_cys_pep_sf"/>
</dbReference>
<reference evidence="3" key="1">
    <citation type="submission" date="2015-11" db="EMBL/GenBank/DDBJ databases">
        <authorList>
            <consortium name="Cross-ministerial Strategic Innovation Promotion Program (SIP) consortium"/>
            <person name="Tomihama T."/>
            <person name="Ikenaga M."/>
            <person name="Sakai M."/>
            <person name="Okubo T."/>
            <person name="Ikeda S."/>
        </authorList>
    </citation>
    <scope>NUCLEOTIDE SEQUENCE [LARGE SCALE GENOMIC DNA]</scope>
    <source>
        <strain evidence="3">S58</strain>
    </source>
</reference>
<protein>
    <submittedName>
        <fullName evidence="2">Transglutaminase-like superfamily protein</fullName>
    </submittedName>
</protein>
<feature type="domain" description="Transglutaminase-like" evidence="1">
    <location>
        <begin position="53"/>
        <end position="158"/>
    </location>
</feature>